<dbReference type="EMBL" id="RQTE01000069">
    <property type="protein sequence ID" value="RZI03236.1"/>
    <property type="molecule type" value="Genomic_DNA"/>
</dbReference>
<accession>A0A143PB48</accession>
<dbReference type="InterPro" id="IPR005149">
    <property type="entry name" value="Tscrpt_reg_PadR_N"/>
</dbReference>
<keyword evidence="5" id="KW-1185">Reference proteome</keyword>
<feature type="domain" description="Transcription regulator PadR N-terminal" evidence="1">
    <location>
        <begin position="14"/>
        <end position="83"/>
    </location>
</feature>
<dbReference type="InterPro" id="IPR036390">
    <property type="entry name" value="WH_DNA-bd_sf"/>
</dbReference>
<evidence type="ECO:0000313" key="4">
    <source>
        <dbReference type="Proteomes" id="UP000293854"/>
    </source>
</evidence>
<dbReference type="Proteomes" id="UP000293854">
    <property type="component" value="Unassembled WGS sequence"/>
</dbReference>
<dbReference type="PANTHER" id="PTHR33169:SF24">
    <property type="entry name" value="TRANSCRIPTIONAL REGULATOR, PADR FAMILY"/>
    <property type="match status" value="1"/>
</dbReference>
<reference evidence="3 4" key="1">
    <citation type="submission" date="2018-11" db="EMBL/GenBank/DDBJ databases">
        <title>Genomic profiling of Staphylococcus species from a Poultry farm system in KwaZulu-Natal, South Africa.</title>
        <authorList>
            <person name="Amoako D.G."/>
            <person name="Somboro A.M."/>
            <person name="Abia A.L.K."/>
            <person name="Bester L.A."/>
            <person name="Essack S.Y."/>
        </authorList>
    </citation>
    <scope>NUCLEOTIDE SEQUENCE [LARGE SCALE GENOMIC DNA]</scope>
    <source>
        <strain evidence="3 4">SA11</strain>
    </source>
</reference>
<dbReference type="Proteomes" id="UP000595942">
    <property type="component" value="Chromosome"/>
</dbReference>
<reference evidence="2 5" key="2">
    <citation type="submission" date="2021-01" db="EMBL/GenBank/DDBJ databases">
        <title>FDA dAtabase for Regulatory Grade micrObial Sequences (FDA-ARGOS): Supporting development and validation of Infectious Disease Dx tests.</title>
        <authorList>
            <person name="Sproer C."/>
            <person name="Gronow S."/>
            <person name="Severitt S."/>
            <person name="Schroder I."/>
            <person name="Tallon L."/>
            <person name="Sadzewicz L."/>
            <person name="Zhao X."/>
            <person name="Boylan J."/>
            <person name="Ott S."/>
            <person name="Bowen H."/>
            <person name="Vavikolanu K."/>
            <person name="Mehta A."/>
            <person name="Aluvathingal J."/>
            <person name="Nadendla S."/>
            <person name="Lowell S."/>
            <person name="Myers T."/>
            <person name="Yan Y."/>
            <person name="Sichtig H."/>
        </authorList>
    </citation>
    <scope>NUCLEOTIDE SEQUENCE [LARGE SCALE GENOMIC DNA]</scope>
    <source>
        <strain evidence="2 5">FDAARGOS_1148</strain>
    </source>
</reference>
<sequence>MNIQFKKGALEFLVLLIIKGEDQYGYSLVQKITPRISIAEGTVYPLMRRLVKEGYLTTYFKPSTEGPARKYYKITEEGRERLKSLLAEWKDFTDAVNLFIEESEVDE</sequence>
<proteinExistence type="predicted"/>
<dbReference type="RefSeq" id="WP_012664099.1">
    <property type="nucleotide sequence ID" value="NZ_CP015114.1"/>
</dbReference>
<evidence type="ECO:0000313" key="5">
    <source>
        <dbReference type="Proteomes" id="UP000595942"/>
    </source>
</evidence>
<evidence type="ECO:0000313" key="3">
    <source>
        <dbReference type="EMBL" id="RZI03236.1"/>
    </source>
</evidence>
<dbReference type="PANTHER" id="PTHR33169">
    <property type="entry name" value="PADR-FAMILY TRANSCRIPTIONAL REGULATOR"/>
    <property type="match status" value="1"/>
</dbReference>
<gene>
    <name evidence="3" type="ORF">EIG99_04000</name>
    <name evidence="2" type="ORF">I6J05_11150</name>
</gene>
<dbReference type="GeneID" id="93727684"/>
<dbReference type="SUPFAM" id="SSF46785">
    <property type="entry name" value="Winged helix' DNA-binding domain"/>
    <property type="match status" value="1"/>
</dbReference>
<dbReference type="InterPro" id="IPR052509">
    <property type="entry name" value="Metal_resp_DNA-bind_regulator"/>
</dbReference>
<protein>
    <submittedName>
        <fullName evidence="3">PadR family transcriptional regulator</fullName>
    </submittedName>
</protein>
<dbReference type="AlphaFoldDB" id="A0A143PB48"/>
<evidence type="ECO:0000313" key="2">
    <source>
        <dbReference type="EMBL" id="QQS82444.1"/>
    </source>
</evidence>
<dbReference type="KEGG" id="scv:A4G25_07375"/>
<organism evidence="3 4">
    <name type="scientific">Staphylococcus condimenti</name>
    <dbReference type="NCBI Taxonomy" id="70255"/>
    <lineage>
        <taxon>Bacteria</taxon>
        <taxon>Bacillati</taxon>
        <taxon>Bacillota</taxon>
        <taxon>Bacilli</taxon>
        <taxon>Bacillales</taxon>
        <taxon>Staphylococcaceae</taxon>
        <taxon>Staphylococcus</taxon>
    </lineage>
</organism>
<name>A0A143PB48_9STAP</name>
<dbReference type="Pfam" id="PF03551">
    <property type="entry name" value="PadR"/>
    <property type="match status" value="1"/>
</dbReference>
<dbReference type="Gene3D" id="1.10.10.10">
    <property type="entry name" value="Winged helix-like DNA-binding domain superfamily/Winged helix DNA-binding domain"/>
    <property type="match status" value="1"/>
</dbReference>
<evidence type="ECO:0000259" key="1">
    <source>
        <dbReference type="Pfam" id="PF03551"/>
    </source>
</evidence>
<dbReference type="InterPro" id="IPR036388">
    <property type="entry name" value="WH-like_DNA-bd_sf"/>
</dbReference>
<dbReference type="OrthoDB" id="9791785at2"/>
<dbReference type="EMBL" id="CP068073">
    <property type="protein sequence ID" value="QQS82444.1"/>
    <property type="molecule type" value="Genomic_DNA"/>
</dbReference>